<dbReference type="BioCyc" id="AURANTIMONAS:SI859A1_03513-MONOMER"/>
<sequence length="187" mass="20671">MSFARGGEKGTTDWPCVQRRVESITPAQIWAGPDLALADTVERTAEMRALIDLVVARRLPLEEAEALVRAHVADLPEAEREAAATALFVDMLARLNNERSEVMGGIERYGAKQKALAAKLRAQSADFARVQRDPASSNNDIENARQALLWDTRIFNERRQSLTYVCEVPILIEQRAFGLARAIAGAL</sequence>
<evidence type="ECO:0000313" key="1">
    <source>
        <dbReference type="EMBL" id="EAS48875.1"/>
    </source>
</evidence>
<keyword evidence="2" id="KW-1185">Reference proteome</keyword>
<dbReference type="AlphaFoldDB" id="Q1YEM0"/>
<comment type="caution">
    <text evidence="1">The sequence shown here is derived from an EMBL/GenBank/DDBJ whole genome shotgun (WGS) entry which is preliminary data.</text>
</comment>
<organism evidence="1 2">
    <name type="scientific">Aurantimonas manganoxydans (strain ATCC BAA-1229 / DSM 21871 / SI85-9A1)</name>
    <dbReference type="NCBI Taxonomy" id="287752"/>
    <lineage>
        <taxon>Bacteria</taxon>
        <taxon>Pseudomonadati</taxon>
        <taxon>Pseudomonadota</taxon>
        <taxon>Alphaproteobacteria</taxon>
        <taxon>Hyphomicrobiales</taxon>
        <taxon>Aurantimonadaceae</taxon>
        <taxon>Aurantimonas</taxon>
    </lineage>
</organism>
<proteinExistence type="predicted"/>
<reference evidence="1 2" key="1">
    <citation type="journal article" date="2008" name="Appl. Environ. Microbiol.">
        <title>Genomic insights into Mn(II) oxidation by the marine alphaproteobacterium Aurantimonas sp. strain SI85-9A1.</title>
        <authorList>
            <person name="Dick G.J."/>
            <person name="Podell S."/>
            <person name="Johnson H.A."/>
            <person name="Rivera-Espinoza Y."/>
            <person name="Bernier-Latmani R."/>
            <person name="McCarthy J.K."/>
            <person name="Torpey J.W."/>
            <person name="Clement B.G."/>
            <person name="Gaasterland T."/>
            <person name="Tebo B.M."/>
        </authorList>
    </citation>
    <scope>NUCLEOTIDE SEQUENCE [LARGE SCALE GENOMIC DNA]</scope>
    <source>
        <strain evidence="1 2">SI85-9A1</strain>
    </source>
</reference>
<evidence type="ECO:0000313" key="2">
    <source>
        <dbReference type="Proteomes" id="UP000000321"/>
    </source>
</evidence>
<dbReference type="Proteomes" id="UP000000321">
    <property type="component" value="Unassembled WGS sequence"/>
</dbReference>
<accession>Q1YEM0</accession>
<dbReference type="EMBL" id="AAPJ01000007">
    <property type="protein sequence ID" value="EAS48875.1"/>
    <property type="molecule type" value="Genomic_DNA"/>
</dbReference>
<protein>
    <submittedName>
        <fullName evidence="1">Uncharacterized protein</fullName>
    </submittedName>
</protein>
<dbReference type="HOGENOM" id="CLU_102129_0_0_5"/>
<gene>
    <name evidence="1" type="ORF">SI859A1_03513</name>
</gene>
<name>Q1YEM0_AURMS</name>